<reference evidence="3 4" key="1">
    <citation type="submission" date="2019-01" db="EMBL/GenBank/DDBJ databases">
        <title>Intercellular communication is required for trap formation in the nematode-trapping fungus Duddingtonia flagrans.</title>
        <authorList>
            <person name="Youssar L."/>
            <person name="Wernet V."/>
            <person name="Hensel N."/>
            <person name="Hildebrandt H.-G."/>
            <person name="Fischer R."/>
        </authorList>
    </citation>
    <scope>NUCLEOTIDE SEQUENCE [LARGE SCALE GENOMIC DNA]</scope>
    <source>
        <strain evidence="3 4">CBS H-5679</strain>
    </source>
</reference>
<dbReference type="RefSeq" id="XP_067486302.1">
    <property type="nucleotide sequence ID" value="XM_067638412.1"/>
</dbReference>
<evidence type="ECO:0000313" key="4">
    <source>
        <dbReference type="Proteomes" id="UP000283090"/>
    </source>
</evidence>
<organism evidence="3 4">
    <name type="scientific">Arthrobotrys flagrans</name>
    <name type="common">Nematode-trapping fungus</name>
    <name type="synonym">Trichothecium flagrans</name>
    <dbReference type="NCBI Taxonomy" id="97331"/>
    <lineage>
        <taxon>Eukaryota</taxon>
        <taxon>Fungi</taxon>
        <taxon>Dikarya</taxon>
        <taxon>Ascomycota</taxon>
        <taxon>Pezizomycotina</taxon>
        <taxon>Orbiliomycetes</taxon>
        <taxon>Orbiliales</taxon>
        <taxon>Orbiliaceae</taxon>
        <taxon>Arthrobotrys</taxon>
    </lineage>
</organism>
<sequence>MGLKDVCEFMMAVGERARKDEKAVHSLQDYILHSGLSNEDLRVLGQSRRKAREYTRAGSTIGLCLGVGAAIFIARRRGIAFRNLRAMQRTGATVRFGDGREELITNFAPAVRPSFAKNLITFGGLGTGGYMLGSMVGNNYGEKGLKEYLDKHPDSVKRIRAWERQTVLFILRTALKNAEELDAERSERDNISHGREEEEGGFDSWPPPDNPPPEFPRSF</sequence>
<feature type="compositionally biased region" description="Pro residues" evidence="1">
    <location>
        <begin position="205"/>
        <end position="219"/>
    </location>
</feature>
<gene>
    <name evidence="3" type="ORF">DFL_008650</name>
</gene>
<dbReference type="VEuPathDB" id="FungiDB:DFL_008650"/>
<evidence type="ECO:0000256" key="1">
    <source>
        <dbReference type="SAM" id="MobiDB-lite"/>
    </source>
</evidence>
<dbReference type="GeneID" id="93590961"/>
<feature type="region of interest" description="Disordered" evidence="1">
    <location>
        <begin position="180"/>
        <end position="219"/>
    </location>
</feature>
<dbReference type="EMBL" id="SAEB01000012">
    <property type="protein sequence ID" value="RVD80758.1"/>
    <property type="molecule type" value="Genomic_DNA"/>
</dbReference>
<evidence type="ECO:0000256" key="2">
    <source>
        <dbReference type="SAM" id="Phobius"/>
    </source>
</evidence>
<dbReference type="Proteomes" id="UP000283090">
    <property type="component" value="Unassembled WGS sequence"/>
</dbReference>
<accession>A0A436ZPC8</accession>
<dbReference type="AlphaFoldDB" id="A0A436ZPC8"/>
<keyword evidence="4" id="KW-1185">Reference proteome</keyword>
<feature type="transmembrane region" description="Helical" evidence="2">
    <location>
        <begin position="54"/>
        <end position="74"/>
    </location>
</feature>
<feature type="compositionally biased region" description="Basic and acidic residues" evidence="1">
    <location>
        <begin position="180"/>
        <end position="196"/>
    </location>
</feature>
<comment type="caution">
    <text evidence="3">The sequence shown here is derived from an EMBL/GenBank/DDBJ whole genome shotgun (WGS) entry which is preliminary data.</text>
</comment>
<protein>
    <submittedName>
        <fullName evidence="3">Uncharacterized protein</fullName>
    </submittedName>
</protein>
<dbReference type="STRING" id="97331.A0A436ZPC8"/>
<keyword evidence="2" id="KW-0472">Membrane</keyword>
<evidence type="ECO:0000313" key="3">
    <source>
        <dbReference type="EMBL" id="RVD80758.1"/>
    </source>
</evidence>
<proteinExistence type="predicted"/>
<keyword evidence="2" id="KW-1133">Transmembrane helix</keyword>
<name>A0A436ZPC8_ARTFL</name>
<dbReference type="OrthoDB" id="5335406at2759"/>
<keyword evidence="2" id="KW-0812">Transmembrane</keyword>